<comment type="caution">
    <text evidence="1">The sequence shown here is derived from an EMBL/GenBank/DDBJ whole genome shotgun (WGS) entry which is preliminary data.</text>
</comment>
<name>A0A0P7VLA0_SCLFO</name>
<reference evidence="1 2" key="1">
    <citation type="submission" date="2015-08" db="EMBL/GenBank/DDBJ databases">
        <title>The genome of the Asian arowana (Scleropages formosus).</title>
        <authorList>
            <person name="Tan M.H."/>
            <person name="Gan H.M."/>
            <person name="Croft L.J."/>
            <person name="Austin C.M."/>
        </authorList>
    </citation>
    <scope>NUCLEOTIDE SEQUENCE [LARGE SCALE GENOMIC DNA]</scope>
    <source>
        <strain evidence="1">Aro1</strain>
    </source>
</reference>
<organism evidence="1 2">
    <name type="scientific">Scleropages formosus</name>
    <name type="common">Asian bonytongue</name>
    <name type="synonym">Osteoglossum formosum</name>
    <dbReference type="NCBI Taxonomy" id="113540"/>
    <lineage>
        <taxon>Eukaryota</taxon>
        <taxon>Metazoa</taxon>
        <taxon>Chordata</taxon>
        <taxon>Craniata</taxon>
        <taxon>Vertebrata</taxon>
        <taxon>Euteleostomi</taxon>
        <taxon>Actinopterygii</taxon>
        <taxon>Neopterygii</taxon>
        <taxon>Teleostei</taxon>
        <taxon>Osteoglossocephala</taxon>
        <taxon>Osteoglossomorpha</taxon>
        <taxon>Osteoglossiformes</taxon>
        <taxon>Osteoglossidae</taxon>
        <taxon>Scleropages</taxon>
    </lineage>
</organism>
<dbReference type="EMBL" id="JARO02001802">
    <property type="protein sequence ID" value="KPP74397.1"/>
    <property type="molecule type" value="Genomic_DNA"/>
</dbReference>
<evidence type="ECO:0000313" key="1">
    <source>
        <dbReference type="EMBL" id="KPP74397.1"/>
    </source>
</evidence>
<gene>
    <name evidence="1" type="ORF">Z043_106452</name>
</gene>
<evidence type="ECO:0000313" key="2">
    <source>
        <dbReference type="Proteomes" id="UP000034805"/>
    </source>
</evidence>
<dbReference type="AlphaFoldDB" id="A0A0P7VLA0"/>
<sequence length="223" mass="23192">MKLGADLEPQASSPCDWIERSRKLTTSFAAALSTPAPGQLGVWAGNCLDHRASAVGLFLVGLSAGLSSLAISSPALISLEEDLEWAGAVLGPALVSFDFLWLSEDRLTAHVVLMCSALLPMPRDWFSQEGLVLLSRCLALSSLSCSLTVSLFTGNGAGALASVALSLPTLVAPKGTPGSLASLVTREAAQGPLTWLLKGLMAVGCLSTKRALGTYLLDLKQVQ</sequence>
<dbReference type="Proteomes" id="UP000034805">
    <property type="component" value="Unassembled WGS sequence"/>
</dbReference>
<accession>A0A0P7VLA0</accession>
<proteinExistence type="predicted"/>
<protein>
    <submittedName>
        <fullName evidence="1">Uncharacterized protein</fullName>
    </submittedName>
</protein>